<dbReference type="Proteomes" id="UP000479710">
    <property type="component" value="Unassembled WGS sequence"/>
</dbReference>
<evidence type="ECO:0000313" key="3">
    <source>
        <dbReference type="Proteomes" id="UP000479710"/>
    </source>
</evidence>
<dbReference type="EMBL" id="SPHZ02000006">
    <property type="protein sequence ID" value="KAF0914941.1"/>
    <property type="molecule type" value="Genomic_DNA"/>
</dbReference>
<reference evidence="2 3" key="1">
    <citation type="submission" date="2019-11" db="EMBL/GenBank/DDBJ databases">
        <title>Whole genome sequence of Oryza granulata.</title>
        <authorList>
            <person name="Li W."/>
        </authorList>
    </citation>
    <scope>NUCLEOTIDE SEQUENCE [LARGE SCALE GENOMIC DNA]</scope>
    <source>
        <strain evidence="3">cv. Menghai</strain>
        <tissue evidence="2">Leaf</tissue>
    </source>
</reference>
<comment type="caution">
    <text evidence="2">The sequence shown here is derived from an EMBL/GenBank/DDBJ whole genome shotgun (WGS) entry which is preliminary data.</text>
</comment>
<name>A0A6G1DRC2_9ORYZ</name>
<protein>
    <submittedName>
        <fullName evidence="2">Uncharacterized protein</fullName>
    </submittedName>
</protein>
<feature type="region of interest" description="Disordered" evidence="1">
    <location>
        <begin position="1"/>
        <end position="30"/>
    </location>
</feature>
<evidence type="ECO:0000313" key="2">
    <source>
        <dbReference type="EMBL" id="KAF0914941.1"/>
    </source>
</evidence>
<gene>
    <name evidence="2" type="ORF">E2562_032851</name>
</gene>
<accession>A0A6G1DRC2</accession>
<keyword evidence="3" id="KW-1185">Reference proteome</keyword>
<proteinExistence type="predicted"/>
<dbReference type="AlphaFoldDB" id="A0A6G1DRC2"/>
<sequence length="107" mass="11415">MTLAASDAFAASSTCSTRRRDSSRGVLGDSISGAGRLERVERMVRVDEAAVHVELLNEYVAKDDNEGLHQCQSAKEAERSVGVTELDEAAQAMGQPQPAVRRTGQPG</sequence>
<evidence type="ECO:0000256" key="1">
    <source>
        <dbReference type="SAM" id="MobiDB-lite"/>
    </source>
</evidence>
<organism evidence="2 3">
    <name type="scientific">Oryza meyeriana var. granulata</name>
    <dbReference type="NCBI Taxonomy" id="110450"/>
    <lineage>
        <taxon>Eukaryota</taxon>
        <taxon>Viridiplantae</taxon>
        <taxon>Streptophyta</taxon>
        <taxon>Embryophyta</taxon>
        <taxon>Tracheophyta</taxon>
        <taxon>Spermatophyta</taxon>
        <taxon>Magnoliopsida</taxon>
        <taxon>Liliopsida</taxon>
        <taxon>Poales</taxon>
        <taxon>Poaceae</taxon>
        <taxon>BOP clade</taxon>
        <taxon>Oryzoideae</taxon>
        <taxon>Oryzeae</taxon>
        <taxon>Oryzinae</taxon>
        <taxon>Oryza</taxon>
        <taxon>Oryza meyeriana</taxon>
    </lineage>
</organism>